<reference evidence="1 2" key="1">
    <citation type="submission" date="2015-07" db="EMBL/GenBank/DDBJ databases">
        <title>Genome sequencing project for genomic taxonomy and phylogenomics of Bacillus-like bacteria.</title>
        <authorList>
            <person name="Liu B."/>
            <person name="Wang J."/>
            <person name="Zhu Y."/>
            <person name="Liu G."/>
            <person name="Chen Q."/>
            <person name="Chen Z."/>
            <person name="Che J."/>
            <person name="Ge C."/>
            <person name="Shi H."/>
            <person name="Pan Z."/>
            <person name="Liu X."/>
        </authorList>
    </citation>
    <scope>NUCLEOTIDE SEQUENCE [LARGE SCALE GENOMIC DNA]</scope>
    <source>
        <strain evidence="1 2">DSM 54</strain>
    </source>
</reference>
<sequence>MPALTTIERVRLLGEEFEAIPDVRLEMYIEDASLEVSSLGIHEAHHERLTRYLAAHLAILSTEPKQAVVREKVDVIERQYSDPNKNLGILGTKYGQEYQRILEDLAELEKEPKKHLNLMVI</sequence>
<evidence type="ECO:0000313" key="2">
    <source>
        <dbReference type="Proteomes" id="UP000037977"/>
    </source>
</evidence>
<proteinExistence type="predicted"/>
<dbReference type="OrthoDB" id="2969819at2"/>
<accession>A0A0M9DJC5</accession>
<dbReference type="PATRIC" id="fig|33935.3.peg.4881"/>
<gene>
    <name evidence="1" type="ORF">ADM90_14315</name>
</gene>
<comment type="caution">
    <text evidence="1">The sequence shown here is derived from an EMBL/GenBank/DDBJ whole genome shotgun (WGS) entry which is preliminary data.</text>
</comment>
<name>A0A0M9DJC5_9BACI</name>
<dbReference type="RefSeq" id="WP_053995636.1">
    <property type="nucleotide sequence ID" value="NZ_CP065643.1"/>
</dbReference>
<dbReference type="EMBL" id="LGCI01000009">
    <property type="protein sequence ID" value="KOY81570.1"/>
    <property type="molecule type" value="Genomic_DNA"/>
</dbReference>
<keyword evidence="2" id="KW-1185">Reference proteome</keyword>
<evidence type="ECO:0000313" key="1">
    <source>
        <dbReference type="EMBL" id="KOY81570.1"/>
    </source>
</evidence>
<dbReference type="AlphaFoldDB" id="A0A0M9DJC5"/>
<protein>
    <recommendedName>
        <fullName evidence="3">DUF4054 domain-containing protein</fullName>
    </recommendedName>
</protein>
<evidence type="ECO:0008006" key="3">
    <source>
        <dbReference type="Google" id="ProtNLM"/>
    </source>
</evidence>
<dbReference type="STRING" id="33935.ADM90_14315"/>
<dbReference type="Pfam" id="PF13262">
    <property type="entry name" value="DUF4054"/>
    <property type="match status" value="1"/>
</dbReference>
<dbReference type="Proteomes" id="UP000037977">
    <property type="component" value="Unassembled WGS sequence"/>
</dbReference>
<dbReference type="InterPro" id="IPR025127">
    <property type="entry name" value="DUF4054"/>
</dbReference>
<organism evidence="1 2">
    <name type="scientific">Lysinibacillus macroides</name>
    <dbReference type="NCBI Taxonomy" id="33935"/>
    <lineage>
        <taxon>Bacteria</taxon>
        <taxon>Bacillati</taxon>
        <taxon>Bacillota</taxon>
        <taxon>Bacilli</taxon>
        <taxon>Bacillales</taxon>
        <taxon>Bacillaceae</taxon>
        <taxon>Lysinibacillus</taxon>
    </lineage>
</organism>